<keyword evidence="8" id="KW-1185">Reference proteome</keyword>
<dbReference type="GO" id="GO:0061630">
    <property type="term" value="F:ubiquitin protein ligase activity"/>
    <property type="evidence" value="ECO:0007669"/>
    <property type="project" value="TreeGrafter"/>
</dbReference>
<gene>
    <name evidence="7" type="ORF">PHYEVI_LOCUS9822</name>
</gene>
<feature type="coiled-coil region" evidence="4">
    <location>
        <begin position="91"/>
        <end position="118"/>
    </location>
</feature>
<dbReference type="PANTHER" id="PTHR46569:SF1">
    <property type="entry name" value="E3 UBIQUITIN-PROTEIN LIGASE RFWD3-RELATED"/>
    <property type="match status" value="1"/>
</dbReference>
<evidence type="ECO:0000313" key="8">
    <source>
        <dbReference type="Proteomes" id="UP001153712"/>
    </source>
</evidence>
<dbReference type="PROSITE" id="PS50089">
    <property type="entry name" value="ZF_RING_2"/>
    <property type="match status" value="1"/>
</dbReference>
<feature type="region of interest" description="Disordered" evidence="5">
    <location>
        <begin position="372"/>
        <end position="410"/>
    </location>
</feature>
<keyword evidence="2" id="KW-0862">Zinc</keyword>
<keyword evidence="1 3" id="KW-0863">Zinc-finger</keyword>
<dbReference type="InterPro" id="IPR013083">
    <property type="entry name" value="Znf_RING/FYVE/PHD"/>
</dbReference>
<evidence type="ECO:0000256" key="1">
    <source>
        <dbReference type="ARBA" id="ARBA00022771"/>
    </source>
</evidence>
<dbReference type="Gene3D" id="3.30.40.10">
    <property type="entry name" value="Zinc/RING finger domain, C3HC4 (zinc finger)"/>
    <property type="match status" value="1"/>
</dbReference>
<keyword evidence="4" id="KW-0175">Coiled coil</keyword>
<organism evidence="7 8">
    <name type="scientific">Phyllotreta striolata</name>
    <name type="common">Striped flea beetle</name>
    <name type="synonym">Crioceris striolata</name>
    <dbReference type="NCBI Taxonomy" id="444603"/>
    <lineage>
        <taxon>Eukaryota</taxon>
        <taxon>Metazoa</taxon>
        <taxon>Ecdysozoa</taxon>
        <taxon>Arthropoda</taxon>
        <taxon>Hexapoda</taxon>
        <taxon>Insecta</taxon>
        <taxon>Pterygota</taxon>
        <taxon>Neoptera</taxon>
        <taxon>Endopterygota</taxon>
        <taxon>Coleoptera</taxon>
        <taxon>Polyphaga</taxon>
        <taxon>Cucujiformia</taxon>
        <taxon>Chrysomeloidea</taxon>
        <taxon>Chrysomelidae</taxon>
        <taxon>Galerucinae</taxon>
        <taxon>Alticini</taxon>
        <taxon>Phyllotreta</taxon>
    </lineage>
</organism>
<proteinExistence type="predicted"/>
<dbReference type="OrthoDB" id="8062037at2759"/>
<feature type="coiled-coil region" evidence="4">
    <location>
        <begin position="205"/>
        <end position="246"/>
    </location>
</feature>
<dbReference type="EMBL" id="OU900099">
    <property type="protein sequence ID" value="CAG9863536.1"/>
    <property type="molecule type" value="Genomic_DNA"/>
</dbReference>
<evidence type="ECO:0000256" key="2">
    <source>
        <dbReference type="ARBA" id="ARBA00022833"/>
    </source>
</evidence>
<dbReference type="AlphaFoldDB" id="A0A9N9XSL0"/>
<reference evidence="7" key="1">
    <citation type="submission" date="2022-01" db="EMBL/GenBank/DDBJ databases">
        <authorList>
            <person name="King R."/>
        </authorList>
    </citation>
    <scope>NUCLEOTIDE SEQUENCE</scope>
</reference>
<evidence type="ECO:0000256" key="3">
    <source>
        <dbReference type="PROSITE-ProRule" id="PRU00175"/>
    </source>
</evidence>
<dbReference type="Pfam" id="PF13639">
    <property type="entry name" value="zf-RING_2"/>
    <property type="match status" value="1"/>
</dbReference>
<dbReference type="GO" id="GO:0031297">
    <property type="term" value="P:replication fork processing"/>
    <property type="evidence" value="ECO:0007669"/>
    <property type="project" value="TreeGrafter"/>
</dbReference>
<name>A0A9N9XSL0_PHYSR</name>
<dbReference type="GO" id="GO:0090734">
    <property type="term" value="C:site of DNA damage"/>
    <property type="evidence" value="ECO:0007669"/>
    <property type="project" value="TreeGrafter"/>
</dbReference>
<dbReference type="GO" id="GO:0016567">
    <property type="term" value="P:protein ubiquitination"/>
    <property type="evidence" value="ECO:0007669"/>
    <property type="project" value="TreeGrafter"/>
</dbReference>
<sequence length="422" mass="47929">MNITCTICSELFINSSDIYFTQCGHVFHYTCLLNWLERSRTCPECRTRTTQKTIHKAYFNVSTLDQTADPATLLHKIDNLNFSSTLKDKEIKNFKEASEKLTEKNRLLREEVAKLMDNERSLVSSTHILKDRLQHYKSKVKETDKLVEEISNLKGVIRSMENAEKVIHGTRAQVEDLLRNEHNSDALALLAATLKKALLDSEKKARDLDYNFKKLKNEYAKLNRTYTKAEAELVDVRKKLLDMKIKNESKALRKRQKLSEENNIILTDPEKDNASLTPPSECDSTVQLYSNQSKDISLNESLIIPKQAENVTNVVNADSPYLPVKKNNYGSLTLNKLPLKEKYSIFKSSQHLSDTKVEPKKDIFYNGLGASQKEDKFPSAKSTGNGSKRKPNSGLLPSKKFKKLAPTSSSNTKITDFVDLSG</sequence>
<keyword evidence="1 3" id="KW-0479">Metal-binding</keyword>
<evidence type="ECO:0000256" key="4">
    <source>
        <dbReference type="SAM" id="Coils"/>
    </source>
</evidence>
<protein>
    <recommendedName>
        <fullName evidence="6">RING-type domain-containing protein</fullName>
    </recommendedName>
</protein>
<evidence type="ECO:0000313" key="7">
    <source>
        <dbReference type="EMBL" id="CAG9863536.1"/>
    </source>
</evidence>
<dbReference type="CDD" id="cd16480">
    <property type="entry name" value="RING-H2_TRAIP"/>
    <property type="match status" value="1"/>
</dbReference>
<feature type="domain" description="RING-type" evidence="6">
    <location>
        <begin position="5"/>
        <end position="46"/>
    </location>
</feature>
<dbReference type="SUPFAM" id="SSF57850">
    <property type="entry name" value="RING/U-box"/>
    <property type="match status" value="1"/>
</dbReference>
<dbReference type="GO" id="GO:0005634">
    <property type="term" value="C:nucleus"/>
    <property type="evidence" value="ECO:0007669"/>
    <property type="project" value="TreeGrafter"/>
</dbReference>
<dbReference type="InterPro" id="IPR001841">
    <property type="entry name" value="Znf_RING"/>
</dbReference>
<dbReference type="SMART" id="SM00184">
    <property type="entry name" value="RING"/>
    <property type="match status" value="1"/>
</dbReference>
<evidence type="ECO:0000259" key="6">
    <source>
        <dbReference type="PROSITE" id="PS50089"/>
    </source>
</evidence>
<dbReference type="Proteomes" id="UP001153712">
    <property type="component" value="Chromosome 6"/>
</dbReference>
<accession>A0A9N9XSL0</accession>
<evidence type="ECO:0000256" key="5">
    <source>
        <dbReference type="SAM" id="MobiDB-lite"/>
    </source>
</evidence>
<dbReference type="GO" id="GO:0008270">
    <property type="term" value="F:zinc ion binding"/>
    <property type="evidence" value="ECO:0007669"/>
    <property type="project" value="UniProtKB-KW"/>
</dbReference>
<dbReference type="InterPro" id="IPR052639">
    <property type="entry name" value="TRAIP_ubiq-protein_ligase"/>
</dbReference>
<dbReference type="PANTHER" id="PTHR46569">
    <property type="entry name" value="E3 UBIQUITIN-PROTEIN LIGASE TRAIP"/>
    <property type="match status" value="1"/>
</dbReference>